<dbReference type="STRING" id="437022.CC99x_01971"/>
<keyword evidence="2" id="KW-0812">Transmembrane</keyword>
<feature type="binding site" evidence="2">
    <location>
        <position position="360"/>
    </location>
    <ligand>
        <name>Fe cation</name>
        <dbReference type="ChEBI" id="CHEBI:24875"/>
    </ligand>
</feature>
<protein>
    <recommendedName>
        <fullName evidence="2">Lipopolysaccharide assembly protein B</fullName>
    </recommendedName>
</protein>
<dbReference type="GO" id="GO:0008653">
    <property type="term" value="P:lipopolysaccharide metabolic process"/>
    <property type="evidence" value="ECO:0007669"/>
    <property type="project" value="InterPro"/>
</dbReference>
<feature type="topological domain" description="Cytoplasmic" evidence="2">
    <location>
        <begin position="21"/>
        <end position="386"/>
    </location>
</feature>
<dbReference type="NCBIfam" id="NF008757">
    <property type="entry name" value="PRK11788.1-5"/>
    <property type="match status" value="1"/>
</dbReference>
<keyword evidence="1 2" id="KW-0479">Metal-binding</keyword>
<keyword evidence="2" id="KW-1003">Cell membrane</keyword>
<reference evidence="5" key="3">
    <citation type="submission" date="2021-06" db="EMBL/GenBank/DDBJ databases">
        <title>Genomic Description and Analysis of Intracellular Bacteria, Candidatus Berkiella cookevillensis and Candidatus Berkiella aquae.</title>
        <authorList>
            <person name="Kidane D.T."/>
            <person name="Mehari Y.T."/>
            <person name="Rice F.C."/>
            <person name="Arivett B.A."/>
            <person name="Farone A.L."/>
            <person name="Berk S.G."/>
            <person name="Farone M.B."/>
        </authorList>
    </citation>
    <scope>NUCLEOTIDE SEQUENCE</scope>
    <source>
        <strain evidence="5">CC99</strain>
    </source>
</reference>
<gene>
    <name evidence="2 5" type="primary">lapB</name>
    <name evidence="5" type="ORF">CC99x_009030</name>
    <name evidence="4" type="ORF">CC99x_01971</name>
</gene>
<reference evidence="5" key="2">
    <citation type="journal article" date="2016" name="Genome Announc.">
        <title>Draft Genome Sequences of Two Novel Amoeba-Resistant Intranuclear Bacteria, 'Candidatus Berkiella cookevillensis' and 'Candidatus Berkiella aquae'.</title>
        <authorList>
            <person name="Mehari Y.T."/>
            <person name="Arivett B.A."/>
            <person name="Farone A.L."/>
            <person name="Gunderson J.H."/>
            <person name="Farone M.B."/>
        </authorList>
    </citation>
    <scope>NUCLEOTIDE SEQUENCE</scope>
    <source>
        <strain evidence="5">CC99</strain>
    </source>
</reference>
<proteinExistence type="inferred from homology"/>
<dbReference type="InterPro" id="IPR030865">
    <property type="entry name" value="LapB"/>
</dbReference>
<keyword evidence="2" id="KW-0802">TPR repeat</keyword>
<name>A0A0Q9YP94_9GAMM</name>
<evidence type="ECO:0000259" key="3">
    <source>
        <dbReference type="Pfam" id="PF18073"/>
    </source>
</evidence>
<dbReference type="SUPFAM" id="SSF48452">
    <property type="entry name" value="TPR-like"/>
    <property type="match status" value="2"/>
</dbReference>
<dbReference type="GO" id="GO:0009898">
    <property type="term" value="C:cytoplasmic side of plasma membrane"/>
    <property type="evidence" value="ECO:0007669"/>
    <property type="project" value="UniProtKB-UniRule"/>
</dbReference>
<reference evidence="4" key="1">
    <citation type="submission" date="2015-09" db="EMBL/GenBank/DDBJ databases">
        <title>Draft Genome Sequences of Two Novel Amoeba-resistant Intranuclear Bacteria, Candidatus Berkiella cookevillensis and Candidatus Berkiella aquae.</title>
        <authorList>
            <person name="Mehari Y.T."/>
            <person name="Arivett B.A."/>
            <person name="Farone A.L."/>
            <person name="Gunderson J.H."/>
            <person name="Farone M.B."/>
        </authorList>
    </citation>
    <scope>NUCLEOTIDE SEQUENCE [LARGE SCALE GENOMIC DNA]</scope>
    <source>
        <strain evidence="4">CC99</strain>
    </source>
</reference>
<feature type="binding site" evidence="2">
    <location>
        <position position="374"/>
    </location>
    <ligand>
        <name>Fe cation</name>
        <dbReference type="ChEBI" id="CHEBI:24875"/>
    </ligand>
</feature>
<sequence>MIELLCLLLPIAALSGWYLGKKTVHQQNQGQSNSLSSDYYAGLNFLLNEQPDKAVDAFIKMLDASPDTVETTLALGNFFRRRGEVDRAIRIHQNLIAKPNLTAKQKSQALLELAQDYMRAGVLDRAETLLLEIVKNVDNNLDISLRHLIDIYEREKDWSKAIEVAVRLQSISNQWMGRQIAHYYCELAQIMWDAGKVRMSFKHLKQSLSSDGTCVRASYLQGKYEKKLGEYKHAIKAFKRIEFQDRDYLPEVLTEIIECYQLLNQDKKLGLYLEYLLQQSPSISIVLANAKNIKESKGKAIAAQFLTKYLQKFPSVRGLKTLIEYHLLELKNELKSEWVMLQEYVEKLLDKKPVYQCKHCGFSGKTLLWQCPSCRNWASVKPLSHE</sequence>
<dbReference type="InterPro" id="IPR019734">
    <property type="entry name" value="TPR_rpt"/>
</dbReference>
<keyword evidence="2" id="KW-0677">Repeat</keyword>
<dbReference type="InterPro" id="IPR011990">
    <property type="entry name" value="TPR-like_helical_dom_sf"/>
</dbReference>
<keyword evidence="2" id="KW-0472">Membrane</keyword>
<evidence type="ECO:0000313" key="5">
    <source>
        <dbReference type="EMBL" id="MCS5709045.1"/>
    </source>
</evidence>
<comment type="similarity">
    <text evidence="2">Belongs to the LapB family.</text>
</comment>
<dbReference type="RefSeq" id="WP_057625078.1">
    <property type="nucleotide sequence ID" value="NZ_LKHV02000001.1"/>
</dbReference>
<keyword evidence="2" id="KW-0997">Cell inner membrane</keyword>
<feature type="domain" description="LapB rubredoxin metal binding" evidence="3">
    <location>
        <begin position="355"/>
        <end position="382"/>
    </location>
</feature>
<comment type="function">
    <text evidence="2">Modulates cellular lipopolysaccharide (LPS) levels by regulating LpxC, which is involved in lipid A biosynthesis. May act by modulating the proteolytic activity of FtsH towards LpxC. May also coordinate assembly of proteins involved in LPS synthesis at the plasma membrane.</text>
</comment>
<comment type="subcellular location">
    <subcellularLocation>
        <location evidence="2">Cell inner membrane</location>
        <topology evidence="2">Single-pass membrane protein</topology>
        <orientation evidence="2">Cytoplasmic side</orientation>
    </subcellularLocation>
</comment>
<dbReference type="EMBL" id="LKHV01000011">
    <property type="protein sequence ID" value="KRG17848.1"/>
    <property type="molecule type" value="Genomic_DNA"/>
</dbReference>
<keyword evidence="2" id="KW-1133">Transmembrane helix</keyword>
<dbReference type="AlphaFoldDB" id="A0A0Q9YP94"/>
<dbReference type="GO" id="GO:0005506">
    <property type="term" value="F:iron ion binding"/>
    <property type="evidence" value="ECO:0007669"/>
    <property type="project" value="UniProtKB-UniRule"/>
</dbReference>
<keyword evidence="6" id="KW-1185">Reference proteome</keyword>
<dbReference type="GO" id="GO:0046890">
    <property type="term" value="P:regulation of lipid biosynthetic process"/>
    <property type="evidence" value="ECO:0007669"/>
    <property type="project" value="UniProtKB-UniRule"/>
</dbReference>
<dbReference type="InterPro" id="IPR041166">
    <property type="entry name" value="Rubredoxin_2"/>
</dbReference>
<evidence type="ECO:0000256" key="2">
    <source>
        <dbReference type="HAMAP-Rule" id="MF_00994"/>
    </source>
</evidence>
<evidence type="ECO:0000313" key="4">
    <source>
        <dbReference type="EMBL" id="KRG17848.1"/>
    </source>
</evidence>
<dbReference type="SMART" id="SM00028">
    <property type="entry name" value="TPR"/>
    <property type="match status" value="3"/>
</dbReference>
<keyword evidence="2" id="KW-0408">Iron</keyword>
<dbReference type="Gene3D" id="1.25.40.10">
    <property type="entry name" value="Tetratricopeptide repeat domain"/>
    <property type="match status" value="2"/>
</dbReference>
<dbReference type="EMBL" id="LKHV02000001">
    <property type="protein sequence ID" value="MCS5709045.1"/>
    <property type="molecule type" value="Genomic_DNA"/>
</dbReference>
<accession>A0A0Q9YP94</accession>
<comment type="caution">
    <text evidence="4">The sequence shown here is derived from an EMBL/GenBank/DDBJ whole genome shotgun (WGS) entry which is preliminary data.</text>
</comment>
<evidence type="ECO:0000313" key="6">
    <source>
        <dbReference type="Proteomes" id="UP000051494"/>
    </source>
</evidence>
<dbReference type="HAMAP" id="MF_00994">
    <property type="entry name" value="LPS_assembly_LapB"/>
    <property type="match status" value="1"/>
</dbReference>
<dbReference type="OrthoDB" id="507476at2"/>
<dbReference type="Pfam" id="PF13176">
    <property type="entry name" value="TPR_7"/>
    <property type="match status" value="1"/>
</dbReference>
<dbReference type="Pfam" id="PF18073">
    <property type="entry name" value="Zn_ribbon_LapB"/>
    <property type="match status" value="1"/>
</dbReference>
<dbReference type="Proteomes" id="UP000051494">
    <property type="component" value="Unassembled WGS sequence"/>
</dbReference>
<dbReference type="PATRIC" id="fig|1590042.3.peg.2012"/>
<feature type="binding site" evidence="2">
    <location>
        <position position="357"/>
    </location>
    <ligand>
        <name>Fe cation</name>
        <dbReference type="ChEBI" id="CHEBI:24875"/>
    </ligand>
</feature>
<evidence type="ECO:0000256" key="1">
    <source>
        <dbReference type="ARBA" id="ARBA00022723"/>
    </source>
</evidence>
<organism evidence="4">
    <name type="scientific">Candidatus Berkiella cookevillensis</name>
    <dbReference type="NCBI Taxonomy" id="437022"/>
    <lineage>
        <taxon>Bacteria</taxon>
        <taxon>Pseudomonadati</taxon>
        <taxon>Pseudomonadota</taxon>
        <taxon>Gammaproteobacteria</taxon>
        <taxon>Candidatus Berkiellales</taxon>
        <taxon>Candidatus Berkiellaceae</taxon>
        <taxon>Candidatus Berkiella</taxon>
    </lineage>
</organism>
<feature type="binding site" evidence="2">
    <location>
        <position position="371"/>
    </location>
    <ligand>
        <name>Fe cation</name>
        <dbReference type="ChEBI" id="CHEBI:24875"/>
    </ligand>
</feature>